<evidence type="ECO:0000256" key="1">
    <source>
        <dbReference type="SAM" id="MobiDB-lite"/>
    </source>
</evidence>
<feature type="region of interest" description="Disordered" evidence="1">
    <location>
        <begin position="171"/>
        <end position="192"/>
    </location>
</feature>
<dbReference type="EMBL" id="KN832870">
    <property type="protein sequence ID" value="KIN07406.1"/>
    <property type="molecule type" value="Genomic_DNA"/>
</dbReference>
<proteinExistence type="predicted"/>
<protein>
    <submittedName>
        <fullName evidence="3">Uncharacterized protein</fullName>
    </submittedName>
</protein>
<evidence type="ECO:0000256" key="2">
    <source>
        <dbReference type="SAM" id="SignalP"/>
    </source>
</evidence>
<evidence type="ECO:0000313" key="3">
    <source>
        <dbReference type="EMBL" id="KIN07406.1"/>
    </source>
</evidence>
<dbReference type="Gene3D" id="3.40.1090.10">
    <property type="entry name" value="Cytosolic phospholipase A2 catalytic domain"/>
    <property type="match status" value="1"/>
</dbReference>
<dbReference type="Proteomes" id="UP000054321">
    <property type="component" value="Unassembled WGS sequence"/>
</dbReference>
<organism evidence="3 4">
    <name type="scientific">Oidiodendron maius (strain Zn)</name>
    <dbReference type="NCBI Taxonomy" id="913774"/>
    <lineage>
        <taxon>Eukaryota</taxon>
        <taxon>Fungi</taxon>
        <taxon>Dikarya</taxon>
        <taxon>Ascomycota</taxon>
        <taxon>Pezizomycotina</taxon>
        <taxon>Leotiomycetes</taxon>
        <taxon>Leotiomycetes incertae sedis</taxon>
        <taxon>Myxotrichaceae</taxon>
        <taxon>Oidiodendron</taxon>
    </lineage>
</organism>
<evidence type="ECO:0000313" key="4">
    <source>
        <dbReference type="Proteomes" id="UP000054321"/>
    </source>
</evidence>
<dbReference type="AlphaFoldDB" id="A0A0C3HGS8"/>
<dbReference type="STRING" id="913774.A0A0C3HGS8"/>
<dbReference type="InParanoid" id="A0A0C3HGS8"/>
<gene>
    <name evidence="3" type="ORF">OIDMADRAFT_174383</name>
</gene>
<feature type="signal peptide" evidence="2">
    <location>
        <begin position="1"/>
        <end position="27"/>
    </location>
</feature>
<keyword evidence="2" id="KW-0732">Signal</keyword>
<dbReference type="HOGENOM" id="CLU_1415571_0_0_1"/>
<reference evidence="3 4" key="1">
    <citation type="submission" date="2014-04" db="EMBL/GenBank/DDBJ databases">
        <authorList>
            <consortium name="DOE Joint Genome Institute"/>
            <person name="Kuo A."/>
            <person name="Martino E."/>
            <person name="Perotto S."/>
            <person name="Kohler A."/>
            <person name="Nagy L.G."/>
            <person name="Floudas D."/>
            <person name="Copeland A."/>
            <person name="Barry K.W."/>
            <person name="Cichocki N."/>
            <person name="Veneault-Fourrey C."/>
            <person name="LaButti K."/>
            <person name="Lindquist E.A."/>
            <person name="Lipzen A."/>
            <person name="Lundell T."/>
            <person name="Morin E."/>
            <person name="Murat C."/>
            <person name="Sun H."/>
            <person name="Tunlid A."/>
            <person name="Henrissat B."/>
            <person name="Grigoriev I.V."/>
            <person name="Hibbett D.S."/>
            <person name="Martin F."/>
            <person name="Nordberg H.P."/>
            <person name="Cantor M.N."/>
            <person name="Hua S.X."/>
        </authorList>
    </citation>
    <scope>NUCLEOTIDE SEQUENCE [LARGE SCALE GENOMIC DNA]</scope>
    <source>
        <strain evidence="3 4">Zn</strain>
    </source>
</reference>
<name>A0A0C3HGS8_OIDMZ</name>
<feature type="chain" id="PRO_5002165396" evidence="2">
    <location>
        <begin position="28"/>
        <end position="192"/>
    </location>
</feature>
<sequence length="192" mass="21490">MVAAAAFRPKHWISILVALSGMFSARSLENAIKSVMEDFCRDPAGISRSLEGLAQSPAETCPHRDQVFRDESCCKDRCLSNNKTQSQTLFRTYETNSRLKDCKTWEVVRATSSAATSNSSTLDSAVTTHPTFYFRRQDGCSPRPETSKWTASVPAWECRYYQKYQNFDIASPQDDGKQLQQSSPRDGNALPG</sequence>
<reference evidence="4" key="2">
    <citation type="submission" date="2015-01" db="EMBL/GenBank/DDBJ databases">
        <title>Evolutionary Origins and Diversification of the Mycorrhizal Mutualists.</title>
        <authorList>
            <consortium name="DOE Joint Genome Institute"/>
            <consortium name="Mycorrhizal Genomics Consortium"/>
            <person name="Kohler A."/>
            <person name="Kuo A."/>
            <person name="Nagy L.G."/>
            <person name="Floudas D."/>
            <person name="Copeland A."/>
            <person name="Barry K.W."/>
            <person name="Cichocki N."/>
            <person name="Veneault-Fourrey C."/>
            <person name="LaButti K."/>
            <person name="Lindquist E.A."/>
            <person name="Lipzen A."/>
            <person name="Lundell T."/>
            <person name="Morin E."/>
            <person name="Murat C."/>
            <person name="Riley R."/>
            <person name="Ohm R."/>
            <person name="Sun H."/>
            <person name="Tunlid A."/>
            <person name="Henrissat B."/>
            <person name="Grigoriev I.V."/>
            <person name="Hibbett D.S."/>
            <person name="Martin F."/>
        </authorList>
    </citation>
    <scope>NUCLEOTIDE SEQUENCE [LARGE SCALE GENOMIC DNA]</scope>
    <source>
        <strain evidence="4">Zn</strain>
    </source>
</reference>
<dbReference type="OrthoDB" id="5986190at2759"/>
<accession>A0A0C3HGS8</accession>
<keyword evidence="4" id="KW-1185">Reference proteome</keyword>